<dbReference type="Proteomes" id="UP000250235">
    <property type="component" value="Unassembled WGS sequence"/>
</dbReference>
<protein>
    <submittedName>
        <fullName evidence="1">Uncharacterized protein</fullName>
    </submittedName>
</protein>
<organism evidence="1 2">
    <name type="scientific">Dorcoceras hygrometricum</name>
    <dbReference type="NCBI Taxonomy" id="472368"/>
    <lineage>
        <taxon>Eukaryota</taxon>
        <taxon>Viridiplantae</taxon>
        <taxon>Streptophyta</taxon>
        <taxon>Embryophyta</taxon>
        <taxon>Tracheophyta</taxon>
        <taxon>Spermatophyta</taxon>
        <taxon>Magnoliopsida</taxon>
        <taxon>eudicotyledons</taxon>
        <taxon>Gunneridae</taxon>
        <taxon>Pentapetalae</taxon>
        <taxon>asterids</taxon>
        <taxon>lamiids</taxon>
        <taxon>Lamiales</taxon>
        <taxon>Gesneriaceae</taxon>
        <taxon>Didymocarpoideae</taxon>
        <taxon>Trichosporeae</taxon>
        <taxon>Loxocarpinae</taxon>
        <taxon>Dorcoceras</taxon>
    </lineage>
</organism>
<proteinExistence type="predicted"/>
<gene>
    <name evidence="1" type="ORF">F511_12834</name>
</gene>
<evidence type="ECO:0000313" key="1">
    <source>
        <dbReference type="EMBL" id="KZV43189.1"/>
    </source>
</evidence>
<evidence type="ECO:0000313" key="2">
    <source>
        <dbReference type="Proteomes" id="UP000250235"/>
    </source>
</evidence>
<sequence length="53" mass="5901">MRGYNYYASNIHRLKGASKKKAVLALMQNNYNHDITRLEGDGGTPENMSKDGA</sequence>
<name>A0A2Z7C9H1_9LAMI</name>
<keyword evidence="2" id="KW-1185">Reference proteome</keyword>
<dbReference type="EMBL" id="KQ998182">
    <property type="protein sequence ID" value="KZV43189.1"/>
    <property type="molecule type" value="Genomic_DNA"/>
</dbReference>
<accession>A0A2Z7C9H1</accession>
<dbReference type="AlphaFoldDB" id="A0A2Z7C9H1"/>
<reference evidence="1 2" key="1">
    <citation type="journal article" date="2015" name="Proc. Natl. Acad. Sci. U.S.A.">
        <title>The resurrection genome of Boea hygrometrica: A blueprint for survival of dehydration.</title>
        <authorList>
            <person name="Xiao L."/>
            <person name="Yang G."/>
            <person name="Zhang L."/>
            <person name="Yang X."/>
            <person name="Zhao S."/>
            <person name="Ji Z."/>
            <person name="Zhou Q."/>
            <person name="Hu M."/>
            <person name="Wang Y."/>
            <person name="Chen M."/>
            <person name="Xu Y."/>
            <person name="Jin H."/>
            <person name="Xiao X."/>
            <person name="Hu G."/>
            <person name="Bao F."/>
            <person name="Hu Y."/>
            <person name="Wan P."/>
            <person name="Li L."/>
            <person name="Deng X."/>
            <person name="Kuang T."/>
            <person name="Xiang C."/>
            <person name="Zhu J.K."/>
            <person name="Oliver M.J."/>
            <person name="He Y."/>
        </authorList>
    </citation>
    <scope>NUCLEOTIDE SEQUENCE [LARGE SCALE GENOMIC DNA]</scope>
    <source>
        <strain evidence="2">cv. XS01</strain>
    </source>
</reference>